<dbReference type="GO" id="GO:0005739">
    <property type="term" value="C:mitochondrion"/>
    <property type="evidence" value="ECO:0007669"/>
    <property type="project" value="UniProtKB-SubCell"/>
</dbReference>
<keyword evidence="8" id="KW-0413">Isomerase</keyword>
<dbReference type="EC" id="5.2.1.8" evidence="4"/>
<evidence type="ECO:0000259" key="10">
    <source>
        <dbReference type="PROSITE" id="PS50072"/>
    </source>
</evidence>
<dbReference type="PANTHER" id="PTHR11071">
    <property type="entry name" value="PEPTIDYL-PROLYL CIS-TRANS ISOMERASE"/>
    <property type="match status" value="1"/>
</dbReference>
<sequence length="389" mass="41976">MTVRRLDASNEVELRKWQVKHQPKGRLASVLACSLGGIGSCPGRIYGCSCIRRCWKLHLIQSILASKPDRSWPGEIHVGPEVIRRALSPARPPRTAGSLRLQSGLARPGQGHTATGTARVQGSNWQGDERAPERPELTHSGAAAAPLSRNCPSSASRMFSSRSTSTAARFLSSNPSITASLRNKSFNQPTFARSFHASSANMVMKVFFDCTWEGPQATVDASGKVTSTDKEIKERSGRINFELFDDVVPKTAENFRALCTGEKGFGYQGSKFHRVIPEFMLQGGDFTRGNGTGGKSIYGEKFADENFKLAHNKPFLLSMANAGPNTNGSQFFVTTVVTSWLDGRHVVFGQVVPGDTASMGVVKSIELCGSSSGGIKYKNSPMIAKSGAE</sequence>
<evidence type="ECO:0000313" key="11">
    <source>
        <dbReference type="EMBL" id="RMZ15844.1"/>
    </source>
</evidence>
<evidence type="ECO:0000313" key="14">
    <source>
        <dbReference type="Proteomes" id="UP000281677"/>
    </source>
</evidence>
<dbReference type="Pfam" id="PF00160">
    <property type="entry name" value="Pro_isomerase"/>
    <property type="match status" value="1"/>
</dbReference>
<feature type="domain" description="PPIase cyclophilin-type" evidence="10">
    <location>
        <begin position="234"/>
        <end position="388"/>
    </location>
</feature>
<dbReference type="PANTHER" id="PTHR11071:SF385">
    <property type="entry name" value="PEPTIDYL-PROLYL CIS-TRANS ISOMERASE"/>
    <property type="match status" value="1"/>
</dbReference>
<comment type="caution">
    <text evidence="11">The sequence shown here is derived from an EMBL/GenBank/DDBJ whole genome shotgun (WGS) entry which is preliminary data.</text>
</comment>
<keyword evidence="5" id="KW-0809">Transit peptide</keyword>
<dbReference type="PROSITE" id="PS00170">
    <property type="entry name" value="CSA_PPIASE_1"/>
    <property type="match status" value="1"/>
</dbReference>
<evidence type="ECO:0000256" key="4">
    <source>
        <dbReference type="ARBA" id="ARBA00013194"/>
    </source>
</evidence>
<dbReference type="Gene3D" id="2.40.100.10">
    <property type="entry name" value="Cyclophilin-like"/>
    <property type="match status" value="1"/>
</dbReference>
<accession>A0A3M7HRK8</accession>
<evidence type="ECO:0000256" key="8">
    <source>
        <dbReference type="ARBA" id="ARBA00023235"/>
    </source>
</evidence>
<organism evidence="11 13">
    <name type="scientific">Hortaea werneckii</name>
    <name type="common">Black yeast</name>
    <name type="synonym">Cladosporium werneckii</name>
    <dbReference type="NCBI Taxonomy" id="91943"/>
    <lineage>
        <taxon>Eukaryota</taxon>
        <taxon>Fungi</taxon>
        <taxon>Dikarya</taxon>
        <taxon>Ascomycota</taxon>
        <taxon>Pezizomycotina</taxon>
        <taxon>Dothideomycetes</taxon>
        <taxon>Dothideomycetidae</taxon>
        <taxon>Mycosphaerellales</taxon>
        <taxon>Teratosphaeriaceae</taxon>
        <taxon>Hortaea</taxon>
    </lineage>
</organism>
<dbReference type="EMBL" id="QWIT01000047">
    <property type="protein sequence ID" value="RMZ33310.1"/>
    <property type="molecule type" value="Genomic_DNA"/>
</dbReference>
<dbReference type="SUPFAM" id="SSF50891">
    <property type="entry name" value="Cyclophilin-like"/>
    <property type="match status" value="1"/>
</dbReference>
<feature type="compositionally biased region" description="Polar residues" evidence="9">
    <location>
        <begin position="112"/>
        <end position="126"/>
    </location>
</feature>
<comment type="similarity">
    <text evidence="3">Belongs to the cyclophilin-type PPIase family.</text>
</comment>
<keyword evidence="7" id="KW-0496">Mitochondrion</keyword>
<feature type="region of interest" description="Disordered" evidence="9">
    <location>
        <begin position="88"/>
        <end position="158"/>
    </location>
</feature>
<evidence type="ECO:0000256" key="5">
    <source>
        <dbReference type="ARBA" id="ARBA00022946"/>
    </source>
</evidence>
<dbReference type="PRINTS" id="PR00153">
    <property type="entry name" value="CSAPPISMRASE"/>
</dbReference>
<evidence type="ECO:0000256" key="6">
    <source>
        <dbReference type="ARBA" id="ARBA00023110"/>
    </source>
</evidence>
<feature type="compositionally biased region" description="Basic and acidic residues" evidence="9">
    <location>
        <begin position="127"/>
        <end position="137"/>
    </location>
</feature>
<dbReference type="Proteomes" id="UP000280598">
    <property type="component" value="Unassembled WGS sequence"/>
</dbReference>
<dbReference type="Proteomes" id="UP000281677">
    <property type="component" value="Unassembled WGS sequence"/>
</dbReference>
<evidence type="ECO:0000256" key="7">
    <source>
        <dbReference type="ARBA" id="ARBA00023128"/>
    </source>
</evidence>
<dbReference type="VEuPathDB" id="FungiDB:BTJ68_06297"/>
<gene>
    <name evidence="12" type="ORF">D0859_02551</name>
    <name evidence="11" type="ORF">D0860_01417</name>
</gene>
<dbReference type="GO" id="GO:0006457">
    <property type="term" value="P:protein folding"/>
    <property type="evidence" value="ECO:0007669"/>
    <property type="project" value="InterPro"/>
</dbReference>
<protein>
    <recommendedName>
        <fullName evidence="4">peptidylprolyl isomerase</fullName>
        <ecNumber evidence="4">5.2.1.8</ecNumber>
    </recommendedName>
</protein>
<comment type="catalytic activity">
    <reaction evidence="1">
        <text>[protein]-peptidylproline (omega=180) = [protein]-peptidylproline (omega=0)</text>
        <dbReference type="Rhea" id="RHEA:16237"/>
        <dbReference type="Rhea" id="RHEA-COMP:10747"/>
        <dbReference type="Rhea" id="RHEA-COMP:10748"/>
        <dbReference type="ChEBI" id="CHEBI:83833"/>
        <dbReference type="ChEBI" id="CHEBI:83834"/>
        <dbReference type="EC" id="5.2.1.8"/>
    </reaction>
</comment>
<comment type="subcellular location">
    <subcellularLocation>
        <location evidence="2">Mitochondrion</location>
    </subcellularLocation>
</comment>
<dbReference type="InterPro" id="IPR002130">
    <property type="entry name" value="Cyclophilin-type_PPIase_dom"/>
</dbReference>
<dbReference type="FunFam" id="2.40.100.10:FF:000032">
    <property type="entry name" value="Peptidyl-prolyl cis-trans isomerase"/>
    <property type="match status" value="1"/>
</dbReference>
<name>A0A3M7HRK8_HORWE</name>
<evidence type="ECO:0000313" key="12">
    <source>
        <dbReference type="EMBL" id="RMZ33310.1"/>
    </source>
</evidence>
<evidence type="ECO:0000313" key="13">
    <source>
        <dbReference type="Proteomes" id="UP000280598"/>
    </source>
</evidence>
<dbReference type="PROSITE" id="PS50072">
    <property type="entry name" value="CSA_PPIASE_2"/>
    <property type="match status" value="1"/>
</dbReference>
<keyword evidence="6" id="KW-0697">Rotamase</keyword>
<proteinExistence type="inferred from homology"/>
<dbReference type="GO" id="GO:0016018">
    <property type="term" value="F:cyclosporin A binding"/>
    <property type="evidence" value="ECO:0007669"/>
    <property type="project" value="TreeGrafter"/>
</dbReference>
<dbReference type="InterPro" id="IPR020892">
    <property type="entry name" value="Cyclophilin-type_PPIase_CS"/>
</dbReference>
<evidence type="ECO:0000256" key="1">
    <source>
        <dbReference type="ARBA" id="ARBA00000971"/>
    </source>
</evidence>
<dbReference type="OrthoDB" id="193499at2759"/>
<dbReference type="AlphaFoldDB" id="A0A3M7HRK8"/>
<dbReference type="InterPro" id="IPR029000">
    <property type="entry name" value="Cyclophilin-like_dom_sf"/>
</dbReference>
<evidence type="ECO:0000256" key="3">
    <source>
        <dbReference type="ARBA" id="ARBA00007365"/>
    </source>
</evidence>
<evidence type="ECO:0000256" key="9">
    <source>
        <dbReference type="SAM" id="MobiDB-lite"/>
    </source>
</evidence>
<reference evidence="13 14" key="1">
    <citation type="journal article" date="2018" name="BMC Genomics">
        <title>Genomic evidence for intraspecific hybridization in a clonal and extremely halotolerant yeast.</title>
        <authorList>
            <person name="Gostincar C."/>
            <person name="Stajich J.E."/>
            <person name="Zupancic J."/>
            <person name="Zalar P."/>
            <person name="Gunde-Cimerman N."/>
        </authorList>
    </citation>
    <scope>NUCLEOTIDE SEQUENCE [LARGE SCALE GENOMIC DNA]</scope>
    <source>
        <strain evidence="12 14">EXF-120</strain>
        <strain evidence="11 13">EXF-562</strain>
    </source>
</reference>
<dbReference type="GO" id="GO:0003755">
    <property type="term" value="F:peptidyl-prolyl cis-trans isomerase activity"/>
    <property type="evidence" value="ECO:0007669"/>
    <property type="project" value="UniProtKB-KW"/>
</dbReference>
<dbReference type="EMBL" id="QWIS01000016">
    <property type="protein sequence ID" value="RMZ15844.1"/>
    <property type="molecule type" value="Genomic_DNA"/>
</dbReference>
<evidence type="ECO:0000256" key="2">
    <source>
        <dbReference type="ARBA" id="ARBA00004173"/>
    </source>
</evidence>